<reference evidence="1 2" key="1">
    <citation type="submission" date="2020-04" db="EMBL/GenBank/DDBJ databases">
        <authorList>
            <person name="Hitch T.C.A."/>
            <person name="Wylensek D."/>
            <person name="Clavel T."/>
        </authorList>
    </citation>
    <scope>NUCLEOTIDE SEQUENCE [LARGE SCALE GENOMIC DNA]</scope>
    <source>
        <strain evidence="1 2">COR2-253-APC-1A</strain>
    </source>
</reference>
<evidence type="ECO:0000313" key="1">
    <source>
        <dbReference type="EMBL" id="NMD89207.1"/>
    </source>
</evidence>
<organism evidence="1 2">
    <name type="scientific">Victivallis vadensis</name>
    <dbReference type="NCBI Taxonomy" id="172901"/>
    <lineage>
        <taxon>Bacteria</taxon>
        <taxon>Pseudomonadati</taxon>
        <taxon>Lentisphaerota</taxon>
        <taxon>Lentisphaeria</taxon>
        <taxon>Victivallales</taxon>
        <taxon>Victivallaceae</taxon>
        <taxon>Victivallis</taxon>
    </lineage>
</organism>
<sequence length="345" mass="40008">MAITQTSISYYGLNYVEHAERDFQEMLDHGCTTVILAVTEFDFDFWRPNIPAIVARAHEMGLRVLIDPWGNGKYFGGEQVSKFLQDNTENRQVSALTGEKLPYACFNTNSYRDYFRNFCVTLARECNPDGFFWDEPHYAFPKGIASITGGVADDWSCFCPVCRRRFEDYYGYPMPKYMTNDVKLFRWREALVVLSDTSKALKEINPELEITCCVHATQNGYYVSEYRGYDNWDMVAGCPYFDVFSTTIVNWALPEDFYRDITERTVAIAKKYGKKSERWFMGYYKQPKDWAQIARWVDIAEKTGVDRIAAWTYRGGYGTVVGAPDALKLWDTIGENYKRVLRKGN</sequence>
<dbReference type="AlphaFoldDB" id="A0A848B4T1"/>
<dbReference type="SUPFAM" id="SSF51445">
    <property type="entry name" value="(Trans)glycosidases"/>
    <property type="match status" value="1"/>
</dbReference>
<accession>A0A848B4T1</accession>
<gene>
    <name evidence="1" type="ORF">HF882_21710</name>
</gene>
<dbReference type="Gene3D" id="3.20.20.80">
    <property type="entry name" value="Glycosidases"/>
    <property type="match status" value="1"/>
</dbReference>
<dbReference type="RefSeq" id="WP_168964124.1">
    <property type="nucleotide sequence ID" value="NZ_JABAEW010000087.1"/>
</dbReference>
<proteinExistence type="predicted"/>
<comment type="caution">
    <text evidence="1">The sequence shown here is derived from an EMBL/GenBank/DDBJ whole genome shotgun (WGS) entry which is preliminary data.</text>
</comment>
<dbReference type="EMBL" id="JABAEW010000087">
    <property type="protein sequence ID" value="NMD89207.1"/>
    <property type="molecule type" value="Genomic_DNA"/>
</dbReference>
<dbReference type="InterPro" id="IPR017853">
    <property type="entry name" value="GH"/>
</dbReference>
<name>A0A848B4T1_9BACT</name>
<evidence type="ECO:0000313" key="2">
    <source>
        <dbReference type="Proteomes" id="UP000576225"/>
    </source>
</evidence>
<dbReference type="Proteomes" id="UP000576225">
    <property type="component" value="Unassembled WGS sequence"/>
</dbReference>
<protein>
    <submittedName>
        <fullName evidence="1">Uncharacterized protein</fullName>
    </submittedName>
</protein>